<keyword evidence="12" id="KW-1185">Reference proteome</keyword>
<accession>A0A8S1IYN0</accession>
<dbReference type="SUPFAM" id="SSF69318">
    <property type="entry name" value="Integrin alpha N-terminal domain"/>
    <property type="match status" value="1"/>
</dbReference>
<dbReference type="GO" id="GO:0016020">
    <property type="term" value="C:membrane"/>
    <property type="evidence" value="ECO:0007669"/>
    <property type="project" value="TreeGrafter"/>
</dbReference>
<dbReference type="AlphaFoldDB" id="A0A8S1IYN0"/>
<proteinExistence type="predicted"/>
<dbReference type="InterPro" id="IPR028994">
    <property type="entry name" value="Integrin_alpha_N"/>
</dbReference>
<sequence>MAVGDEPVTYLNINKTITAVQAGRLDPELQRDVLIVGTPTSLQSYDVEENRDLFFRDVADGVNVAILGRMGTIESPLGIVGGNCSIQVGSDDFDIRVFQDEDLVAEVPEADVVVGLCPIQKARYGYALANGTIGVYNGTERMWRVKSRHSVCAIASFDLDGDGVPELLSGWSSGRFEVRKEDTGEVVFRDNMSSPISQILNADYRNDGVEDLIVCCGDGEVRGYLPADVNSTSTGQGIAAHKQILEKLNQKKQGVIVFGENLFANESLLVLPKQPSQESRVHIHPPKDVGCDALLKVLVGSRTGNIFQVFEYEQEIPKFAMYRRVEDGSHQDPSSSVHFDVAAAPTRLSGWLDSRFLHSPSGGDPMGAAFISLRDGASLVVQFKPSPSGCQVAVKTDNMVLAGDVVQDLAQYLSINELDSVADFPKEMEEFKDVLSKVLLSGNVNALRLLSRAMPVRSKKWAPVTHSPAGPRDFGHEGRTVLSQCLFPYSHLFGVVRV</sequence>
<feature type="domain" description="Ciliary BBSome complex subunit 2 N-terminal" evidence="7">
    <location>
        <begin position="5"/>
        <end position="68"/>
    </location>
</feature>
<evidence type="ECO:0000313" key="11">
    <source>
        <dbReference type="EMBL" id="CAD7699112.1"/>
    </source>
</evidence>
<dbReference type="Pfam" id="PF14781">
    <property type="entry name" value="BBS2_N"/>
    <property type="match status" value="1"/>
</dbReference>
<feature type="domain" description="Ciliary BBSome complex subunit 2 middle region" evidence="9">
    <location>
        <begin position="83"/>
        <end position="179"/>
    </location>
</feature>
<gene>
    <name evidence="11" type="ORF">OSTQU699_LOCUS4471</name>
</gene>
<dbReference type="GO" id="GO:1905515">
    <property type="term" value="P:non-motile cilium assembly"/>
    <property type="evidence" value="ECO:0007669"/>
    <property type="project" value="InterPro"/>
</dbReference>
<name>A0A8S1IYN0_9CHLO</name>
<dbReference type="OrthoDB" id="2120021at2759"/>
<dbReference type="GO" id="GO:0031514">
    <property type="term" value="C:motile cilium"/>
    <property type="evidence" value="ECO:0007669"/>
    <property type="project" value="TreeGrafter"/>
</dbReference>
<dbReference type="GO" id="GO:0034464">
    <property type="term" value="C:BBSome"/>
    <property type="evidence" value="ECO:0007669"/>
    <property type="project" value="InterPro"/>
</dbReference>
<keyword evidence="3" id="KW-0963">Cytoplasm</keyword>
<dbReference type="PANTHER" id="PTHR32465">
    <property type="entry name" value="BARDET-BIEDL SYNDROME 2 PROTEIN"/>
    <property type="match status" value="1"/>
</dbReference>
<evidence type="ECO:0000256" key="5">
    <source>
        <dbReference type="ARBA" id="ARBA00023212"/>
    </source>
</evidence>
<comment type="subcellular location">
    <subcellularLocation>
        <location evidence="1">Cell projection</location>
        <location evidence="1">Cilium</location>
    </subcellularLocation>
    <subcellularLocation>
        <location evidence="2">Cytoplasm</location>
        <location evidence="2">Cytoskeleton</location>
    </subcellularLocation>
</comment>
<feature type="domain" description="BBS2 GAE" evidence="8">
    <location>
        <begin position="254"/>
        <end position="319"/>
    </location>
</feature>
<dbReference type="EMBL" id="CAJHUC010000954">
    <property type="protein sequence ID" value="CAD7699112.1"/>
    <property type="molecule type" value="Genomic_DNA"/>
</dbReference>
<dbReference type="InterPro" id="IPR029429">
    <property type="entry name" value="BBS2_Mid"/>
</dbReference>
<keyword evidence="5" id="KW-0206">Cytoskeleton</keyword>
<organism evidence="11 12">
    <name type="scientific">Ostreobium quekettii</name>
    <dbReference type="NCBI Taxonomy" id="121088"/>
    <lineage>
        <taxon>Eukaryota</taxon>
        <taxon>Viridiplantae</taxon>
        <taxon>Chlorophyta</taxon>
        <taxon>core chlorophytes</taxon>
        <taxon>Ulvophyceae</taxon>
        <taxon>TCBD clade</taxon>
        <taxon>Bryopsidales</taxon>
        <taxon>Ostreobineae</taxon>
        <taxon>Ostreobiaceae</taxon>
        <taxon>Ostreobium</taxon>
    </lineage>
</organism>
<evidence type="ECO:0000256" key="1">
    <source>
        <dbReference type="ARBA" id="ARBA00004138"/>
    </source>
</evidence>
<protein>
    <submittedName>
        <fullName evidence="11">Uncharacterized protein</fullName>
    </submittedName>
</protein>
<evidence type="ECO:0000313" key="12">
    <source>
        <dbReference type="Proteomes" id="UP000708148"/>
    </source>
</evidence>
<dbReference type="InterPro" id="IPR029430">
    <property type="entry name" value="BBS2_N"/>
</dbReference>
<dbReference type="Pfam" id="PF14783">
    <property type="entry name" value="BBS2_Mid"/>
    <property type="match status" value="1"/>
</dbReference>
<evidence type="ECO:0000259" key="9">
    <source>
        <dbReference type="Pfam" id="PF14783"/>
    </source>
</evidence>
<dbReference type="Pfam" id="PF14782">
    <property type="entry name" value="BBS2_GAE"/>
    <property type="match status" value="1"/>
</dbReference>
<dbReference type="Pfam" id="PF23350">
    <property type="entry name" value="BBS2_pf"/>
    <property type="match status" value="1"/>
</dbReference>
<dbReference type="InterPro" id="IPR055379">
    <property type="entry name" value="BBS2_pf_dom"/>
</dbReference>
<dbReference type="PANTHER" id="PTHR32465:SF0">
    <property type="entry name" value="BARDET-BIEDL SYNDROME 2 PROTEIN"/>
    <property type="match status" value="1"/>
</dbReference>
<evidence type="ECO:0000256" key="6">
    <source>
        <dbReference type="ARBA" id="ARBA00023273"/>
    </source>
</evidence>
<reference evidence="11" key="1">
    <citation type="submission" date="2020-12" db="EMBL/GenBank/DDBJ databases">
        <authorList>
            <person name="Iha C."/>
        </authorList>
    </citation>
    <scope>NUCLEOTIDE SEQUENCE</scope>
</reference>
<evidence type="ECO:0000256" key="2">
    <source>
        <dbReference type="ARBA" id="ARBA00004245"/>
    </source>
</evidence>
<evidence type="ECO:0000259" key="10">
    <source>
        <dbReference type="Pfam" id="PF23350"/>
    </source>
</evidence>
<keyword evidence="6" id="KW-0966">Cell projection</keyword>
<evidence type="ECO:0000256" key="3">
    <source>
        <dbReference type="ARBA" id="ARBA00022490"/>
    </source>
</evidence>
<dbReference type="InterPro" id="IPR016616">
    <property type="entry name" value="Bardet-Biedl_syndrome_2_prot"/>
</dbReference>
<dbReference type="GO" id="GO:0036064">
    <property type="term" value="C:ciliary basal body"/>
    <property type="evidence" value="ECO:0007669"/>
    <property type="project" value="TreeGrafter"/>
</dbReference>
<keyword evidence="4" id="KW-0969">Cilium</keyword>
<evidence type="ECO:0000256" key="4">
    <source>
        <dbReference type="ARBA" id="ARBA00023069"/>
    </source>
</evidence>
<dbReference type="Proteomes" id="UP000708148">
    <property type="component" value="Unassembled WGS sequence"/>
</dbReference>
<evidence type="ECO:0000259" key="7">
    <source>
        <dbReference type="Pfam" id="PF14781"/>
    </source>
</evidence>
<dbReference type="InterPro" id="IPR029333">
    <property type="entry name" value="BBS2_GAE_dom"/>
</dbReference>
<comment type="caution">
    <text evidence="11">The sequence shown here is derived from an EMBL/GenBank/DDBJ whole genome shotgun (WGS) entry which is preliminary data.</text>
</comment>
<evidence type="ECO:0000259" key="8">
    <source>
        <dbReference type="Pfam" id="PF14782"/>
    </source>
</evidence>
<feature type="domain" description="BBS2 platform" evidence="10">
    <location>
        <begin position="322"/>
        <end position="413"/>
    </location>
</feature>